<name>A0A5S5D4B0_9ACTN</name>
<reference evidence="8 9" key="1">
    <citation type="submission" date="2019-07" db="EMBL/GenBank/DDBJ databases">
        <title>Genomic Encyclopedia of Archaeal and Bacterial Type Strains, Phase II (KMG-II): from individual species to whole genera.</title>
        <authorList>
            <person name="Goeker M."/>
        </authorList>
    </citation>
    <scope>NUCLEOTIDE SEQUENCE [LARGE SCALE GENOMIC DNA]</scope>
    <source>
        <strain evidence="8 9">DSM 46842</strain>
    </source>
</reference>
<dbReference type="Proteomes" id="UP000322499">
    <property type="component" value="Unassembled WGS sequence"/>
</dbReference>
<dbReference type="Pfam" id="PF00877">
    <property type="entry name" value="NLPC_P60"/>
    <property type="match status" value="1"/>
</dbReference>
<keyword evidence="5" id="KW-0175">Coiled coil</keyword>
<keyword evidence="3 8" id="KW-0378">Hydrolase</keyword>
<dbReference type="AlphaFoldDB" id="A0A5S5D4B0"/>
<protein>
    <submittedName>
        <fullName evidence="8">Cell wall-associated NlpC family hydrolase</fullName>
    </submittedName>
</protein>
<keyword evidence="4" id="KW-0788">Thiol protease</keyword>
<keyword evidence="9" id="KW-1185">Reference proteome</keyword>
<dbReference type="InterPro" id="IPR000064">
    <property type="entry name" value="NLP_P60_dom"/>
</dbReference>
<sequence length="451" mass="44862">MGIASRNARGRGSHGTPRWVLRGAGTGIAALVLLGLAPGVAAAAPSDAEVAAAQEARDAAAAEVGRLAAELAAAADEAARAGQAAQIALQDYEETRVALEAAQAAAAAAQAAVVAAQAELAAGRAEVVGFARRSYMEGSTAPAITALMSSGGPAELIERASLLEAAGTHRVDVVGRLAVLEQQATAADAQATGAADEAGRLQEQAAVQLQVAQGQEIAARQQTAAVAEQQERVEQTLAAAEAEFGELAAARAVAEAAPSPAPIAPPAPSGGSGSTTPGGPSASGGGSTSTTPNGGSGGGSTPAPVPTTVGAPSESAVQTAIDAAMGQRGLPYSWGGGGSNGPGYGIPPDTAIWGFDCSGLTEYAYARAGIRIGGTSREQYDRFRHRTVARADLRAGDLVFWGSGTSHESIYHVALYLGDGTVVQAPESGDVVKVSAMWFGSDYFGAVRPTG</sequence>
<gene>
    <name evidence="8" type="ORF">BD833_101253</name>
</gene>
<dbReference type="RefSeq" id="WP_243737376.1">
    <property type="nucleotide sequence ID" value="NZ_VNHW01000001.1"/>
</dbReference>
<evidence type="ECO:0000256" key="6">
    <source>
        <dbReference type="SAM" id="MobiDB-lite"/>
    </source>
</evidence>
<evidence type="ECO:0000256" key="5">
    <source>
        <dbReference type="SAM" id="Coils"/>
    </source>
</evidence>
<organism evidence="8 9">
    <name type="scientific">Blastococcus xanthinilyticus</name>
    <dbReference type="NCBI Taxonomy" id="1564164"/>
    <lineage>
        <taxon>Bacteria</taxon>
        <taxon>Bacillati</taxon>
        <taxon>Actinomycetota</taxon>
        <taxon>Actinomycetes</taxon>
        <taxon>Geodermatophilales</taxon>
        <taxon>Geodermatophilaceae</taxon>
        <taxon>Blastococcus</taxon>
    </lineage>
</organism>
<dbReference type="PANTHER" id="PTHR47359">
    <property type="entry name" value="PEPTIDOGLYCAN DL-ENDOPEPTIDASE CWLO"/>
    <property type="match status" value="1"/>
</dbReference>
<evidence type="ECO:0000313" key="8">
    <source>
        <dbReference type="EMBL" id="TYP90535.1"/>
    </source>
</evidence>
<dbReference type="InterPro" id="IPR038765">
    <property type="entry name" value="Papain-like_cys_pep_sf"/>
</dbReference>
<feature type="compositionally biased region" description="Pro residues" evidence="6">
    <location>
        <begin position="259"/>
        <end position="268"/>
    </location>
</feature>
<dbReference type="PROSITE" id="PS51935">
    <property type="entry name" value="NLPC_P60"/>
    <property type="match status" value="1"/>
</dbReference>
<accession>A0A5S5D4B0</accession>
<dbReference type="PANTHER" id="PTHR47359:SF3">
    <property type="entry name" value="NLP_P60 DOMAIN-CONTAINING PROTEIN-RELATED"/>
    <property type="match status" value="1"/>
</dbReference>
<comment type="caution">
    <text evidence="8">The sequence shown here is derived from an EMBL/GenBank/DDBJ whole genome shotgun (WGS) entry which is preliminary data.</text>
</comment>
<dbReference type="SUPFAM" id="SSF54001">
    <property type="entry name" value="Cysteine proteinases"/>
    <property type="match status" value="1"/>
</dbReference>
<evidence type="ECO:0000256" key="1">
    <source>
        <dbReference type="ARBA" id="ARBA00007074"/>
    </source>
</evidence>
<feature type="coiled-coil region" evidence="5">
    <location>
        <begin position="92"/>
        <end position="119"/>
    </location>
</feature>
<dbReference type="InterPro" id="IPR051794">
    <property type="entry name" value="PG_Endopeptidase_C40"/>
</dbReference>
<evidence type="ECO:0000256" key="3">
    <source>
        <dbReference type="ARBA" id="ARBA00022801"/>
    </source>
</evidence>
<dbReference type="Gene3D" id="3.90.1720.10">
    <property type="entry name" value="endopeptidase domain like (from Nostoc punctiforme)"/>
    <property type="match status" value="1"/>
</dbReference>
<feature type="domain" description="NlpC/P60" evidence="7">
    <location>
        <begin position="314"/>
        <end position="451"/>
    </location>
</feature>
<dbReference type="EMBL" id="VNHW01000001">
    <property type="protein sequence ID" value="TYP90535.1"/>
    <property type="molecule type" value="Genomic_DNA"/>
</dbReference>
<feature type="region of interest" description="Disordered" evidence="6">
    <location>
        <begin position="258"/>
        <end position="315"/>
    </location>
</feature>
<evidence type="ECO:0000313" key="9">
    <source>
        <dbReference type="Proteomes" id="UP000322499"/>
    </source>
</evidence>
<dbReference type="GO" id="GO:0008234">
    <property type="term" value="F:cysteine-type peptidase activity"/>
    <property type="evidence" value="ECO:0007669"/>
    <property type="project" value="UniProtKB-KW"/>
</dbReference>
<evidence type="ECO:0000256" key="4">
    <source>
        <dbReference type="ARBA" id="ARBA00022807"/>
    </source>
</evidence>
<dbReference type="GO" id="GO:0006508">
    <property type="term" value="P:proteolysis"/>
    <property type="evidence" value="ECO:0007669"/>
    <property type="project" value="UniProtKB-KW"/>
</dbReference>
<keyword evidence="2" id="KW-0645">Protease</keyword>
<proteinExistence type="inferred from homology"/>
<evidence type="ECO:0000256" key="2">
    <source>
        <dbReference type="ARBA" id="ARBA00022670"/>
    </source>
</evidence>
<evidence type="ECO:0000259" key="7">
    <source>
        <dbReference type="PROSITE" id="PS51935"/>
    </source>
</evidence>
<comment type="similarity">
    <text evidence="1">Belongs to the peptidase C40 family.</text>
</comment>